<accession>A0A6M6E4G4</accession>
<geneLocation type="plasmid" evidence="3">
    <name>pfdu301a</name>
</geneLocation>
<dbReference type="AlphaFoldDB" id="A0A6M6E4G4"/>
<dbReference type="Proteomes" id="UP000501076">
    <property type="component" value="Plasmid pFDU301A"/>
</dbReference>
<dbReference type="EMBL" id="CP045273">
    <property type="protein sequence ID" value="QJX80484.1"/>
    <property type="molecule type" value="Genomic_DNA"/>
</dbReference>
<dbReference type="InterPro" id="IPR025143">
    <property type="entry name" value="DUF4083"/>
</dbReference>
<dbReference type="Pfam" id="PF13314">
    <property type="entry name" value="DUF4083"/>
    <property type="match status" value="1"/>
</dbReference>
<reference evidence="2 3" key="1">
    <citation type="submission" date="2019-10" db="EMBL/GenBank/DDBJ databases">
        <title>Complete genome sequences for adaption low water activity.</title>
        <authorList>
            <person name="Zhao L."/>
            <person name="Zhong J."/>
        </authorList>
    </citation>
    <scope>NUCLEOTIDE SEQUENCE [LARGE SCALE GENOMIC DNA]</scope>
    <source>
        <strain evidence="2 3">FDU301</strain>
        <plasmid evidence="3">pfdu301a</plasmid>
    </source>
</reference>
<organism evidence="2 3">
    <name type="scientific">Priestia megaterium</name>
    <name type="common">Bacillus megaterium</name>
    <dbReference type="NCBI Taxonomy" id="1404"/>
    <lineage>
        <taxon>Bacteria</taxon>
        <taxon>Bacillati</taxon>
        <taxon>Bacillota</taxon>
        <taxon>Bacilli</taxon>
        <taxon>Bacillales</taxon>
        <taxon>Bacillaceae</taxon>
        <taxon>Priestia</taxon>
    </lineage>
</organism>
<protein>
    <submittedName>
        <fullName evidence="2">DUF4083 domain-containing protein</fullName>
    </submittedName>
</protein>
<proteinExistence type="predicted"/>
<name>A0A6M6E4G4_PRIMG</name>
<evidence type="ECO:0000256" key="1">
    <source>
        <dbReference type="SAM" id="Phobius"/>
    </source>
</evidence>
<keyword evidence="2" id="KW-0614">Plasmid</keyword>
<evidence type="ECO:0000313" key="3">
    <source>
        <dbReference type="Proteomes" id="UP000501076"/>
    </source>
</evidence>
<keyword evidence="1" id="KW-0472">Membrane</keyword>
<keyword evidence="1" id="KW-1133">Transmembrane helix</keyword>
<sequence length="64" mass="7339">MDLYNVLSIALICVVFILIILFVISFVIFVRRTLINSSARNANSAKLEEKLDRIIELLEKDKSI</sequence>
<feature type="transmembrane region" description="Helical" evidence="1">
    <location>
        <begin position="6"/>
        <end position="30"/>
    </location>
</feature>
<gene>
    <name evidence="2" type="ORF">FDZ14_30820</name>
</gene>
<evidence type="ECO:0000313" key="2">
    <source>
        <dbReference type="EMBL" id="QJX80484.1"/>
    </source>
</evidence>
<keyword evidence="1" id="KW-0812">Transmembrane</keyword>
<dbReference type="RefSeq" id="WP_171778475.1">
    <property type="nucleotide sequence ID" value="NZ_CP045273.1"/>
</dbReference>